<feature type="transmembrane region" description="Helical" evidence="5">
    <location>
        <begin position="7"/>
        <end position="26"/>
    </location>
</feature>
<dbReference type="GO" id="GO:0017004">
    <property type="term" value="P:cytochrome complex assembly"/>
    <property type="evidence" value="ECO:0007669"/>
    <property type="project" value="UniProtKB-KW"/>
</dbReference>
<dbReference type="Pfam" id="PF03100">
    <property type="entry name" value="CcmE"/>
    <property type="match status" value="1"/>
</dbReference>
<keyword evidence="5" id="KW-0812">Transmembrane</keyword>
<dbReference type="GO" id="GO:0005886">
    <property type="term" value="C:plasma membrane"/>
    <property type="evidence" value="ECO:0007669"/>
    <property type="project" value="InterPro"/>
</dbReference>
<dbReference type="OrthoDB" id="9794828at2"/>
<dbReference type="GO" id="GO:0020037">
    <property type="term" value="F:heme binding"/>
    <property type="evidence" value="ECO:0007669"/>
    <property type="project" value="InterPro"/>
</dbReference>
<dbReference type="STRING" id="1888891.DSOL_4955"/>
<dbReference type="Gene3D" id="2.40.50.140">
    <property type="entry name" value="Nucleic acid-binding proteins"/>
    <property type="match status" value="1"/>
</dbReference>
<evidence type="ECO:0000256" key="3">
    <source>
        <dbReference type="ARBA" id="ARBA00022748"/>
    </source>
</evidence>
<dbReference type="AlphaFoldDB" id="A0A1Q8QGQ7"/>
<dbReference type="InterPro" id="IPR004329">
    <property type="entry name" value="CcmE"/>
</dbReference>
<accession>A0A1Q8QGQ7</accession>
<dbReference type="EMBL" id="MLBF01000075">
    <property type="protein sequence ID" value="OLN26530.1"/>
    <property type="molecule type" value="Genomic_DNA"/>
</dbReference>
<keyword evidence="2" id="KW-0349">Heme</keyword>
<gene>
    <name evidence="6" type="ORF">DSOL_4955</name>
</gene>
<proteinExistence type="predicted"/>
<keyword evidence="3" id="KW-0201">Cytochrome c-type biogenesis</keyword>
<keyword evidence="4 5" id="KW-0472">Membrane</keyword>
<comment type="caution">
    <text evidence="6">The sequence shown here is derived from an EMBL/GenBank/DDBJ whole genome shotgun (WGS) entry which is preliminary data.</text>
</comment>
<evidence type="ECO:0000313" key="7">
    <source>
        <dbReference type="Proteomes" id="UP000186102"/>
    </source>
</evidence>
<name>A0A1Q8QGQ7_9FIRM</name>
<keyword evidence="2" id="KW-0479">Metal-binding</keyword>
<sequence length="133" mass="14969">MNKKLKFILVISIMLGAFGYLMISGFNNSKTYYMTINEVTASADKGKLGKQNLKVSGKLVGQSVKWDPSKTELKFEMISKDQNEIMPVLYKGVKPDNFNDGIDVIVDGKYTVEQVLLADKVMTKCPSKYEEQK</sequence>
<dbReference type="GO" id="GO:0017003">
    <property type="term" value="P:protein-heme linkage"/>
    <property type="evidence" value="ECO:0007669"/>
    <property type="project" value="InterPro"/>
</dbReference>
<protein>
    <submittedName>
        <fullName evidence="6">Cytochrome c-type biogenesis protein CcmE, heme chaperone</fullName>
    </submittedName>
</protein>
<organism evidence="6 7">
    <name type="scientific">Desulfosporosinus metallidurans</name>
    <dbReference type="NCBI Taxonomy" id="1888891"/>
    <lineage>
        <taxon>Bacteria</taxon>
        <taxon>Bacillati</taxon>
        <taxon>Bacillota</taxon>
        <taxon>Clostridia</taxon>
        <taxon>Eubacteriales</taxon>
        <taxon>Desulfitobacteriaceae</taxon>
        <taxon>Desulfosporosinus</taxon>
    </lineage>
</organism>
<keyword evidence="2" id="KW-0408">Iron</keyword>
<evidence type="ECO:0000256" key="1">
    <source>
        <dbReference type="ARBA" id="ARBA00004370"/>
    </source>
</evidence>
<keyword evidence="5" id="KW-1133">Transmembrane helix</keyword>
<dbReference type="Proteomes" id="UP000186102">
    <property type="component" value="Unassembled WGS sequence"/>
</dbReference>
<dbReference type="RefSeq" id="WP_075367219.1">
    <property type="nucleotide sequence ID" value="NZ_MLBF01000075.1"/>
</dbReference>
<evidence type="ECO:0000256" key="4">
    <source>
        <dbReference type="ARBA" id="ARBA00023136"/>
    </source>
</evidence>
<dbReference type="InterPro" id="IPR036127">
    <property type="entry name" value="CcmE-like_sf"/>
</dbReference>
<evidence type="ECO:0000313" key="6">
    <source>
        <dbReference type="EMBL" id="OLN26530.1"/>
    </source>
</evidence>
<dbReference type="InterPro" id="IPR012340">
    <property type="entry name" value="NA-bd_OB-fold"/>
</dbReference>
<reference evidence="6 7" key="1">
    <citation type="submission" date="2016-09" db="EMBL/GenBank/DDBJ databases">
        <title>Complete genome of Desulfosporosinus sp. OL.</title>
        <authorList>
            <person name="Mardanov A."/>
            <person name="Beletsky A."/>
            <person name="Panova A."/>
            <person name="Karnachuk O."/>
            <person name="Ravin N."/>
        </authorList>
    </citation>
    <scope>NUCLEOTIDE SEQUENCE [LARGE SCALE GENOMIC DNA]</scope>
    <source>
        <strain evidence="6 7">OL</strain>
    </source>
</reference>
<evidence type="ECO:0000256" key="2">
    <source>
        <dbReference type="ARBA" id="ARBA00022617"/>
    </source>
</evidence>
<evidence type="ECO:0000256" key="5">
    <source>
        <dbReference type="SAM" id="Phobius"/>
    </source>
</evidence>
<keyword evidence="7" id="KW-1185">Reference proteome</keyword>
<comment type="subcellular location">
    <subcellularLocation>
        <location evidence="1">Membrane</location>
    </subcellularLocation>
</comment>
<dbReference type="SUPFAM" id="SSF82093">
    <property type="entry name" value="Heme chaperone CcmE"/>
    <property type="match status" value="1"/>
</dbReference>